<feature type="coiled-coil region" evidence="1">
    <location>
        <begin position="174"/>
        <end position="201"/>
    </location>
</feature>
<dbReference type="AlphaFoldDB" id="A0A3N4I291"/>
<sequence length="492" mass="55914">MSTSGLFDNPHSSTSPQKHHVDKKAEEPDYGSTKALFETTNKSEAGTEEDPKANSGLLVVKNDAHDRYWVGEAFQLSPQEIARISNEPAHTSLAEALGTDNEAFYNQLVALVENPPQGEQSMDIGQALSYKLDEIRLRALRAGQVHQINRIESVEDQGYVIALKADNDIWKEKYNKLVEQMEDLDAYRKEEKRDAATWEREEKVSVRSFAGNRSVSLDPNINIEVPKQYRPQLSAAELKVFEGGSDMNVVFKFIKSLDFHIDTLESVFNELQKIEYTISYLRGTPRIWAKEWRNNTKDGNRTWSNLMIAFKDRWLPDNAHLHLLEKLERAELKRGSVDTFNDEYRQTLGLMGIDNLRKDSNVLLSLQQHSMATKGGLNLEQLMDYASKLLMRQPKLMTIEPRQTNNYAKNASSSSNTAKTKKPQVITINNVEDGNDDFINAIAESSNRDRGPRECYACGATDHLISHCDPEKRKAFWGKVNKKRAEMTAGKE</sequence>
<reference evidence="4 5" key="1">
    <citation type="journal article" date="2018" name="Nat. Ecol. Evol.">
        <title>Pezizomycetes genomes reveal the molecular basis of ectomycorrhizal truffle lifestyle.</title>
        <authorList>
            <person name="Murat C."/>
            <person name="Payen T."/>
            <person name="Noel B."/>
            <person name="Kuo A."/>
            <person name="Morin E."/>
            <person name="Chen J."/>
            <person name="Kohler A."/>
            <person name="Krizsan K."/>
            <person name="Balestrini R."/>
            <person name="Da Silva C."/>
            <person name="Montanini B."/>
            <person name="Hainaut M."/>
            <person name="Levati E."/>
            <person name="Barry K.W."/>
            <person name="Belfiori B."/>
            <person name="Cichocki N."/>
            <person name="Clum A."/>
            <person name="Dockter R.B."/>
            <person name="Fauchery L."/>
            <person name="Guy J."/>
            <person name="Iotti M."/>
            <person name="Le Tacon F."/>
            <person name="Lindquist E.A."/>
            <person name="Lipzen A."/>
            <person name="Malagnac F."/>
            <person name="Mello A."/>
            <person name="Molinier V."/>
            <person name="Miyauchi S."/>
            <person name="Poulain J."/>
            <person name="Riccioni C."/>
            <person name="Rubini A."/>
            <person name="Sitrit Y."/>
            <person name="Splivallo R."/>
            <person name="Traeger S."/>
            <person name="Wang M."/>
            <person name="Zifcakova L."/>
            <person name="Wipf D."/>
            <person name="Zambonelli A."/>
            <person name="Paolocci F."/>
            <person name="Nowrousian M."/>
            <person name="Ottonello S."/>
            <person name="Baldrian P."/>
            <person name="Spatafora J.W."/>
            <person name="Henrissat B."/>
            <person name="Nagy L.G."/>
            <person name="Aury J.M."/>
            <person name="Wincker P."/>
            <person name="Grigoriev I.V."/>
            <person name="Bonfante P."/>
            <person name="Martin F.M."/>
        </authorList>
    </citation>
    <scope>NUCLEOTIDE SEQUENCE [LARGE SCALE GENOMIC DNA]</scope>
    <source>
        <strain evidence="4 5">RN42</strain>
    </source>
</reference>
<dbReference type="InterPro" id="IPR045358">
    <property type="entry name" value="Ty3_capsid"/>
</dbReference>
<evidence type="ECO:0000313" key="5">
    <source>
        <dbReference type="Proteomes" id="UP000275078"/>
    </source>
</evidence>
<accession>A0A3N4I291</accession>
<evidence type="ECO:0000259" key="3">
    <source>
        <dbReference type="Pfam" id="PF19259"/>
    </source>
</evidence>
<proteinExistence type="predicted"/>
<evidence type="ECO:0000256" key="1">
    <source>
        <dbReference type="SAM" id="Coils"/>
    </source>
</evidence>
<name>A0A3N4I291_ASCIM</name>
<dbReference type="Proteomes" id="UP000275078">
    <property type="component" value="Unassembled WGS sequence"/>
</dbReference>
<evidence type="ECO:0000313" key="4">
    <source>
        <dbReference type="EMBL" id="RPA79526.1"/>
    </source>
</evidence>
<feature type="domain" description="Ty3 transposon capsid-like protein" evidence="3">
    <location>
        <begin position="230"/>
        <end position="374"/>
    </location>
</feature>
<dbReference type="STRING" id="1160509.A0A3N4I291"/>
<keyword evidence="5" id="KW-1185">Reference proteome</keyword>
<keyword evidence="1" id="KW-0175">Coiled coil</keyword>
<dbReference type="EMBL" id="ML119698">
    <property type="protein sequence ID" value="RPA79526.1"/>
    <property type="molecule type" value="Genomic_DNA"/>
</dbReference>
<evidence type="ECO:0000256" key="2">
    <source>
        <dbReference type="SAM" id="MobiDB-lite"/>
    </source>
</evidence>
<gene>
    <name evidence="4" type="ORF">BJ508DRAFT_308289</name>
</gene>
<feature type="region of interest" description="Disordered" evidence="2">
    <location>
        <begin position="1"/>
        <end position="54"/>
    </location>
</feature>
<protein>
    <recommendedName>
        <fullName evidence="3">Ty3 transposon capsid-like protein domain-containing protein</fullName>
    </recommendedName>
</protein>
<feature type="compositionally biased region" description="Polar residues" evidence="2">
    <location>
        <begin position="1"/>
        <end position="16"/>
    </location>
</feature>
<organism evidence="4 5">
    <name type="scientific">Ascobolus immersus RN42</name>
    <dbReference type="NCBI Taxonomy" id="1160509"/>
    <lineage>
        <taxon>Eukaryota</taxon>
        <taxon>Fungi</taxon>
        <taxon>Dikarya</taxon>
        <taxon>Ascomycota</taxon>
        <taxon>Pezizomycotina</taxon>
        <taxon>Pezizomycetes</taxon>
        <taxon>Pezizales</taxon>
        <taxon>Ascobolaceae</taxon>
        <taxon>Ascobolus</taxon>
    </lineage>
</organism>
<dbReference type="Pfam" id="PF19259">
    <property type="entry name" value="Ty3_capsid"/>
    <property type="match status" value="1"/>
</dbReference>